<dbReference type="Pfam" id="PF16976">
    <property type="entry name" value="RcpC"/>
    <property type="match status" value="1"/>
</dbReference>
<dbReference type="Pfam" id="PF08666">
    <property type="entry name" value="SAF"/>
    <property type="match status" value="1"/>
</dbReference>
<keyword evidence="3" id="KW-0282">Flagellum</keyword>
<dbReference type="InterPro" id="IPR031571">
    <property type="entry name" value="RcpC_dom"/>
</dbReference>
<gene>
    <name evidence="3" type="ORF">DQ384_10785</name>
</gene>
<comment type="caution">
    <text evidence="3">The sequence shown here is derived from an EMBL/GenBank/DDBJ whole genome shotgun (WGS) entry which is preliminary data.</text>
</comment>
<dbReference type="Proteomes" id="UP000253094">
    <property type="component" value="Unassembled WGS sequence"/>
</dbReference>
<evidence type="ECO:0000313" key="4">
    <source>
        <dbReference type="Proteomes" id="UP000253094"/>
    </source>
</evidence>
<evidence type="ECO:0000256" key="1">
    <source>
        <dbReference type="SAM" id="SignalP"/>
    </source>
</evidence>
<feature type="chain" id="PRO_5039451823" evidence="1">
    <location>
        <begin position="28"/>
        <end position="214"/>
    </location>
</feature>
<dbReference type="RefSeq" id="WP_114028596.1">
    <property type="nucleotide sequence ID" value="NZ_QOIL01000005.1"/>
</dbReference>
<dbReference type="OrthoDB" id="4808509at2"/>
<dbReference type="SMART" id="SM00858">
    <property type="entry name" value="SAF"/>
    <property type="match status" value="1"/>
</dbReference>
<keyword evidence="1" id="KW-0732">Signal</keyword>
<feature type="domain" description="SAF" evidence="2">
    <location>
        <begin position="41"/>
        <end position="102"/>
    </location>
</feature>
<dbReference type="CDD" id="cd11614">
    <property type="entry name" value="SAF_CpaB_FlgA_like"/>
    <property type="match status" value="1"/>
</dbReference>
<dbReference type="EMBL" id="QOIL01000005">
    <property type="protein sequence ID" value="RCG31218.1"/>
    <property type="molecule type" value="Genomic_DNA"/>
</dbReference>
<evidence type="ECO:0000259" key="2">
    <source>
        <dbReference type="SMART" id="SM00858"/>
    </source>
</evidence>
<dbReference type="InterPro" id="IPR013974">
    <property type="entry name" value="SAF"/>
</dbReference>
<dbReference type="AlphaFoldDB" id="A0A367FLD9"/>
<keyword evidence="3" id="KW-0969">Cilium</keyword>
<accession>A0A367FLD9</accession>
<proteinExistence type="predicted"/>
<sequence>MRTAIPRVVKILNRRRRILAAALAAMATICLGLSVRPAPTTEVLAAARDLAGGPLSASDLTVVRLSEDTVPDGALRPGTRVTGQVLTSPARRGEPLTNVRLLGPSLVDAYGSGLLATPVRITDASSARLLRAGDVIDVIASAPRWDDAVSPATATVAQSVTVIAPPVSTRSADPTDSMGDTGALVVLATTPDQAQRLAQAATASRLSITIHGRP</sequence>
<feature type="signal peptide" evidence="1">
    <location>
        <begin position="1"/>
        <end position="27"/>
    </location>
</feature>
<keyword evidence="3" id="KW-0966">Cell projection</keyword>
<keyword evidence="4" id="KW-1185">Reference proteome</keyword>
<evidence type="ECO:0000313" key="3">
    <source>
        <dbReference type="EMBL" id="RCG31218.1"/>
    </source>
</evidence>
<reference evidence="3 4" key="1">
    <citation type="submission" date="2018-06" db="EMBL/GenBank/DDBJ databases">
        <title>Sphaerisporangium craniellae sp. nov., isolated from a marine sponge in the South China Sea.</title>
        <authorList>
            <person name="Li L."/>
        </authorList>
    </citation>
    <scope>NUCLEOTIDE SEQUENCE [LARGE SCALE GENOMIC DNA]</scope>
    <source>
        <strain evidence="3 4">CCTCC AA 208026</strain>
    </source>
</reference>
<protein>
    <submittedName>
        <fullName evidence="3">Flagellar biosynthesis protein FlgA</fullName>
    </submittedName>
</protein>
<organism evidence="3 4">
    <name type="scientific">Sphaerisporangium album</name>
    <dbReference type="NCBI Taxonomy" id="509200"/>
    <lineage>
        <taxon>Bacteria</taxon>
        <taxon>Bacillati</taxon>
        <taxon>Actinomycetota</taxon>
        <taxon>Actinomycetes</taxon>
        <taxon>Streptosporangiales</taxon>
        <taxon>Streptosporangiaceae</taxon>
        <taxon>Sphaerisporangium</taxon>
    </lineage>
</organism>
<name>A0A367FLD9_9ACTN</name>